<accession>A0AAE1EV76</accession>
<reference evidence="3" key="1">
    <citation type="submission" date="2023-10" db="EMBL/GenBank/DDBJ databases">
        <title>Genome assemblies of two species of porcelain crab, Petrolisthes cinctipes and Petrolisthes manimaculis (Anomura: Porcellanidae).</title>
        <authorList>
            <person name="Angst P."/>
        </authorList>
    </citation>
    <scope>NUCLEOTIDE SEQUENCE</scope>
    <source>
        <strain evidence="3">PB745_01</strain>
        <tissue evidence="3">Gill</tissue>
    </source>
</reference>
<comment type="caution">
    <text evidence="3">The sequence shown here is derived from an EMBL/GenBank/DDBJ whole genome shotgun (WGS) entry which is preliminary data.</text>
</comment>
<evidence type="ECO:0000256" key="1">
    <source>
        <dbReference type="SAM" id="MobiDB-lite"/>
    </source>
</evidence>
<sequence>MELNDGQPTNALISHHPTSWPKKYSVGQDTRVNMWRMSLMEMVFVVVLLFLADTVLSSYLLENCFVEEEPKFSTFKNVMQLHLFRINSNISPSITISQGGWNQQIKYELPRSTEMFKWQELRVEFSRKGPLVLLNGSLLNSRDSSRDHEMKKSKRWVVSVQDANAYADCHKKWPLFELMNNNRWMWLQLPRSGNKEVVRLEPTENTTIKMRVEDTDKKLCQKGGEAQLQNNTNSTCHHLSNNTGFSNKITIADTLSEGNNQIRILVEDLKGTLYIVQCVEDCSTTPAGHLVSCGSGPSPSLHWIIIFIGNFGVVMAVVGIYLILKRILALWAAIFTHDSFIWNNSRLRARFAAGEFQDYLLLGDSGYPLKRYLLTPFANPRTRGEERLLDSLSPASDACTALVGLCSMSPGSVPRWLWPACTSTTNVRCRVPLPEVLLEAVGEDEEDPGDPPPLQEAADARLRPPPGFQTRNNIVDNFFA</sequence>
<proteinExistence type="predicted"/>
<evidence type="ECO:0000313" key="4">
    <source>
        <dbReference type="Proteomes" id="UP001286313"/>
    </source>
</evidence>
<evidence type="ECO:0008006" key="5">
    <source>
        <dbReference type="Google" id="ProtNLM"/>
    </source>
</evidence>
<keyword evidence="4" id="KW-1185">Reference proteome</keyword>
<feature type="transmembrane region" description="Helical" evidence="2">
    <location>
        <begin position="301"/>
        <end position="324"/>
    </location>
</feature>
<dbReference type="AlphaFoldDB" id="A0AAE1EV76"/>
<keyword evidence="2" id="KW-0472">Membrane</keyword>
<keyword evidence="2" id="KW-1133">Transmembrane helix</keyword>
<evidence type="ECO:0000313" key="3">
    <source>
        <dbReference type="EMBL" id="KAK3862199.1"/>
    </source>
</evidence>
<evidence type="ECO:0000256" key="2">
    <source>
        <dbReference type="SAM" id="Phobius"/>
    </source>
</evidence>
<feature type="transmembrane region" description="Helical" evidence="2">
    <location>
        <begin position="39"/>
        <end position="61"/>
    </location>
</feature>
<gene>
    <name evidence="3" type="ORF">Pcinc_031914</name>
</gene>
<protein>
    <recommendedName>
        <fullName evidence="5">DDE Tnp4 domain-containing protein</fullName>
    </recommendedName>
</protein>
<keyword evidence="2" id="KW-0812">Transmembrane</keyword>
<dbReference type="Proteomes" id="UP001286313">
    <property type="component" value="Unassembled WGS sequence"/>
</dbReference>
<organism evidence="3 4">
    <name type="scientific">Petrolisthes cinctipes</name>
    <name type="common">Flat porcelain crab</name>
    <dbReference type="NCBI Taxonomy" id="88211"/>
    <lineage>
        <taxon>Eukaryota</taxon>
        <taxon>Metazoa</taxon>
        <taxon>Ecdysozoa</taxon>
        <taxon>Arthropoda</taxon>
        <taxon>Crustacea</taxon>
        <taxon>Multicrustacea</taxon>
        <taxon>Malacostraca</taxon>
        <taxon>Eumalacostraca</taxon>
        <taxon>Eucarida</taxon>
        <taxon>Decapoda</taxon>
        <taxon>Pleocyemata</taxon>
        <taxon>Anomura</taxon>
        <taxon>Galatheoidea</taxon>
        <taxon>Porcellanidae</taxon>
        <taxon>Petrolisthes</taxon>
    </lineage>
</organism>
<dbReference type="EMBL" id="JAWQEG010004298">
    <property type="protein sequence ID" value="KAK3862199.1"/>
    <property type="molecule type" value="Genomic_DNA"/>
</dbReference>
<name>A0AAE1EV76_PETCI</name>
<feature type="region of interest" description="Disordered" evidence="1">
    <location>
        <begin position="441"/>
        <end position="472"/>
    </location>
</feature>